<dbReference type="InterPro" id="IPR024925">
    <property type="entry name" value="Malonyl_CoA-ACP_transAc"/>
</dbReference>
<name>G6XGY2_9PROT</name>
<keyword evidence="3 6" id="KW-0808">Transferase</keyword>
<comment type="caution">
    <text evidence="9">The sequence shown here is derived from an EMBL/GenBank/DDBJ whole genome shotgun (WGS) entry which is preliminary data.</text>
</comment>
<dbReference type="InterPro" id="IPR001227">
    <property type="entry name" value="Ac_transferase_dom_sf"/>
</dbReference>
<dbReference type="InterPro" id="IPR050858">
    <property type="entry name" value="Mal-CoA-ACP_Trans/PKS_FabD"/>
</dbReference>
<dbReference type="FunFam" id="3.30.70.250:FF:000001">
    <property type="entry name" value="Malonyl CoA-acyl carrier protein transacylase"/>
    <property type="match status" value="1"/>
</dbReference>
<dbReference type="Pfam" id="PF00698">
    <property type="entry name" value="Acyl_transf_1"/>
    <property type="match status" value="1"/>
</dbReference>
<feature type="domain" description="Malonyl-CoA:ACP transacylase (MAT)" evidence="8">
    <location>
        <begin position="28"/>
        <end position="334"/>
    </location>
</feature>
<accession>G6XGY2</accession>
<evidence type="ECO:0000256" key="7">
    <source>
        <dbReference type="PIRSR" id="PIRSR000446-1"/>
    </source>
</evidence>
<dbReference type="SUPFAM" id="SSF52151">
    <property type="entry name" value="FabD/lysophospholipase-like"/>
    <property type="match status" value="1"/>
</dbReference>
<dbReference type="GO" id="GO:0006633">
    <property type="term" value="P:fatty acid biosynthetic process"/>
    <property type="evidence" value="ECO:0007669"/>
    <property type="project" value="TreeGrafter"/>
</dbReference>
<dbReference type="PIRSF" id="PIRSF000446">
    <property type="entry name" value="Mct"/>
    <property type="match status" value="1"/>
</dbReference>
<dbReference type="EMBL" id="AGQV01000001">
    <property type="protein sequence ID" value="EHH69440.1"/>
    <property type="molecule type" value="Genomic_DNA"/>
</dbReference>
<evidence type="ECO:0000313" key="9">
    <source>
        <dbReference type="EMBL" id="EHH69440.1"/>
    </source>
</evidence>
<evidence type="ECO:0000256" key="1">
    <source>
        <dbReference type="ARBA" id="ARBA00013258"/>
    </source>
</evidence>
<dbReference type="InterPro" id="IPR016036">
    <property type="entry name" value="Malonyl_transacylase_ACP-bd"/>
</dbReference>
<dbReference type="Proteomes" id="UP000004949">
    <property type="component" value="Unassembled WGS sequence"/>
</dbReference>
<reference evidence="9 10" key="1">
    <citation type="submission" date="2011-10" db="EMBL/GenBank/DDBJ databases">
        <title>Genome sequence of Gluconobacter morbifer G707, isolated from Drosophila gut.</title>
        <authorList>
            <person name="Lee W.-J."/>
            <person name="Kim E.-K."/>
        </authorList>
    </citation>
    <scope>NUCLEOTIDE SEQUENCE [LARGE SCALE GENOMIC DNA]</scope>
    <source>
        <strain evidence="9 10">G707</strain>
    </source>
</reference>
<evidence type="ECO:0000256" key="4">
    <source>
        <dbReference type="ARBA" id="ARBA00023315"/>
    </source>
</evidence>
<evidence type="ECO:0000256" key="5">
    <source>
        <dbReference type="ARBA" id="ARBA00048462"/>
    </source>
</evidence>
<evidence type="ECO:0000313" key="10">
    <source>
        <dbReference type="Proteomes" id="UP000004949"/>
    </source>
</evidence>
<dbReference type="STRING" id="1088869.GMO_07470"/>
<dbReference type="PANTHER" id="PTHR42681:SF1">
    <property type="entry name" value="MALONYL-COA-ACYL CARRIER PROTEIN TRANSACYLASE, MITOCHONDRIAL"/>
    <property type="match status" value="1"/>
</dbReference>
<dbReference type="NCBIfam" id="TIGR00128">
    <property type="entry name" value="fabD"/>
    <property type="match status" value="1"/>
</dbReference>
<evidence type="ECO:0000259" key="8">
    <source>
        <dbReference type="SMART" id="SM00827"/>
    </source>
</evidence>
<dbReference type="SMART" id="SM00827">
    <property type="entry name" value="PKS_AT"/>
    <property type="match status" value="1"/>
</dbReference>
<protein>
    <recommendedName>
        <fullName evidence="2 6">Malonyl CoA-acyl carrier protein transacylase</fullName>
        <ecNumber evidence="1 6">2.3.1.39</ecNumber>
    </recommendedName>
</protein>
<proteinExistence type="inferred from homology"/>
<dbReference type="Gene3D" id="3.40.366.10">
    <property type="entry name" value="Malonyl-Coenzyme A Acyl Carrier Protein, domain 2"/>
    <property type="match status" value="1"/>
</dbReference>
<dbReference type="PANTHER" id="PTHR42681">
    <property type="entry name" value="MALONYL-COA-ACYL CARRIER PROTEIN TRANSACYLASE, MITOCHONDRIAL"/>
    <property type="match status" value="1"/>
</dbReference>
<organism evidence="9 10">
    <name type="scientific">Gluconobacter morbifer G707</name>
    <dbReference type="NCBI Taxonomy" id="1088869"/>
    <lineage>
        <taxon>Bacteria</taxon>
        <taxon>Pseudomonadati</taxon>
        <taxon>Pseudomonadota</taxon>
        <taxon>Alphaproteobacteria</taxon>
        <taxon>Acetobacterales</taxon>
        <taxon>Acetobacteraceae</taxon>
        <taxon>Gluconobacter</taxon>
    </lineage>
</organism>
<dbReference type="eggNOG" id="COG0331">
    <property type="taxonomic scope" value="Bacteria"/>
</dbReference>
<dbReference type="GO" id="GO:0004314">
    <property type="term" value="F:[acyl-carrier-protein] S-malonyltransferase activity"/>
    <property type="evidence" value="ECO:0007669"/>
    <property type="project" value="UniProtKB-EC"/>
</dbReference>
<keyword evidence="4 6" id="KW-0012">Acyltransferase</keyword>
<dbReference type="GO" id="GO:0005829">
    <property type="term" value="C:cytosol"/>
    <property type="evidence" value="ECO:0007669"/>
    <property type="project" value="TreeGrafter"/>
</dbReference>
<comment type="catalytic activity">
    <reaction evidence="5 6">
        <text>holo-[ACP] + malonyl-CoA = malonyl-[ACP] + CoA</text>
        <dbReference type="Rhea" id="RHEA:41792"/>
        <dbReference type="Rhea" id="RHEA-COMP:9623"/>
        <dbReference type="Rhea" id="RHEA-COMP:9685"/>
        <dbReference type="ChEBI" id="CHEBI:57287"/>
        <dbReference type="ChEBI" id="CHEBI:57384"/>
        <dbReference type="ChEBI" id="CHEBI:64479"/>
        <dbReference type="ChEBI" id="CHEBI:78449"/>
        <dbReference type="EC" id="2.3.1.39"/>
    </reaction>
</comment>
<dbReference type="InterPro" id="IPR016035">
    <property type="entry name" value="Acyl_Trfase/lysoPLipase"/>
</dbReference>
<dbReference type="SUPFAM" id="SSF55048">
    <property type="entry name" value="Probable ACP-binding domain of malonyl-CoA ACP transacylase"/>
    <property type="match status" value="1"/>
</dbReference>
<sequence>MTARAQNRITQNQFFMPAGVFMSVHAFVFPGQGSQSVGMGRALHDAFSSSRRVFQEIDETLGEHLTKLMFEGDAAELTRTENAQPALFAVSMATVRALESEGGFRLADKAALVAGHSLGEYSALAAAGTLAIDEGARLLRLRGRAMQQAVPAGEGGMAALLGVDTEQARSICEDAAQGDTLEVANDNGGGQIVVSGKMEAVDRAIALAKERGIKRAVKLPVSAPFHSSLMAPAAREMEEALSKATLRVPSVPVIANVTAAKVTDPETIRKLLVQQVTGTVRWRESVEAMVGMGVTDMHELGAGKVLCGLARRIAPDLRTDNAGTPDEIEALLKTL</sequence>
<evidence type="ECO:0000256" key="6">
    <source>
        <dbReference type="PIRNR" id="PIRNR000446"/>
    </source>
</evidence>
<dbReference type="EC" id="2.3.1.39" evidence="1 6"/>
<dbReference type="Gene3D" id="3.30.70.250">
    <property type="entry name" value="Malonyl-CoA ACP transacylase, ACP-binding"/>
    <property type="match status" value="1"/>
</dbReference>
<evidence type="ECO:0000256" key="3">
    <source>
        <dbReference type="ARBA" id="ARBA00022679"/>
    </source>
</evidence>
<keyword evidence="10" id="KW-1185">Reference proteome</keyword>
<dbReference type="PATRIC" id="fig|1088869.3.peg.753"/>
<dbReference type="InterPro" id="IPR004410">
    <property type="entry name" value="Malonyl_CoA-ACP_transAc_FabD"/>
</dbReference>
<gene>
    <name evidence="9" type="ORF">GMO_07470</name>
</gene>
<comment type="similarity">
    <text evidence="6">Belongs to the fabD family.</text>
</comment>
<dbReference type="AlphaFoldDB" id="G6XGY2"/>
<feature type="active site" evidence="7">
    <location>
        <position position="226"/>
    </location>
</feature>
<evidence type="ECO:0000256" key="2">
    <source>
        <dbReference type="ARBA" id="ARBA00018953"/>
    </source>
</evidence>
<feature type="active site" evidence="7">
    <location>
        <position position="117"/>
    </location>
</feature>
<dbReference type="InterPro" id="IPR014043">
    <property type="entry name" value="Acyl_transferase_dom"/>
</dbReference>